<dbReference type="Proteomes" id="UP001232148">
    <property type="component" value="Unassembled WGS sequence"/>
</dbReference>
<dbReference type="AlphaFoldDB" id="A0AAD9LXE8"/>
<dbReference type="EMBL" id="MU843078">
    <property type="protein sequence ID" value="KAK2021810.1"/>
    <property type="molecule type" value="Genomic_DNA"/>
</dbReference>
<keyword evidence="1" id="KW-0732">Signal</keyword>
<gene>
    <name evidence="2" type="ORF">LX32DRAFT_229021</name>
</gene>
<protein>
    <recommendedName>
        <fullName evidence="4">Secreted protein</fullName>
    </recommendedName>
</protein>
<feature type="chain" id="PRO_5042058842" description="Secreted protein" evidence="1">
    <location>
        <begin position="21"/>
        <end position="81"/>
    </location>
</feature>
<sequence length="81" mass="8895">MRLGGSIILVFSHLIERCDADVNWPWAPHSGILVIARADVHPKNFERTHCSPAALAIIGRFLKTMTFFGLGTAGQPRTPGR</sequence>
<evidence type="ECO:0000313" key="3">
    <source>
        <dbReference type="Proteomes" id="UP001232148"/>
    </source>
</evidence>
<name>A0AAD9LXE8_9PEZI</name>
<evidence type="ECO:0008006" key="4">
    <source>
        <dbReference type="Google" id="ProtNLM"/>
    </source>
</evidence>
<proteinExistence type="predicted"/>
<comment type="caution">
    <text evidence="2">The sequence shown here is derived from an EMBL/GenBank/DDBJ whole genome shotgun (WGS) entry which is preliminary data.</text>
</comment>
<feature type="signal peptide" evidence="1">
    <location>
        <begin position="1"/>
        <end position="20"/>
    </location>
</feature>
<reference evidence="2" key="1">
    <citation type="submission" date="2021-06" db="EMBL/GenBank/DDBJ databases">
        <title>Comparative genomics, transcriptomics and evolutionary studies reveal genomic signatures of adaptation to plant cell wall in hemibiotrophic fungi.</title>
        <authorList>
            <consortium name="DOE Joint Genome Institute"/>
            <person name="Baroncelli R."/>
            <person name="Diaz J.F."/>
            <person name="Benocci T."/>
            <person name="Peng M."/>
            <person name="Battaglia E."/>
            <person name="Haridas S."/>
            <person name="Andreopoulos W."/>
            <person name="Labutti K."/>
            <person name="Pangilinan J."/>
            <person name="Floch G.L."/>
            <person name="Makela M.R."/>
            <person name="Henrissat B."/>
            <person name="Grigoriev I.V."/>
            <person name="Crouch J.A."/>
            <person name="De Vries R.P."/>
            <person name="Sukno S.A."/>
            <person name="Thon M.R."/>
        </authorList>
    </citation>
    <scope>NUCLEOTIDE SEQUENCE</scope>
    <source>
        <strain evidence="2">MAFF235873</strain>
    </source>
</reference>
<accession>A0AAD9LXE8</accession>
<organism evidence="2 3">
    <name type="scientific">Colletotrichum zoysiae</name>
    <dbReference type="NCBI Taxonomy" id="1216348"/>
    <lineage>
        <taxon>Eukaryota</taxon>
        <taxon>Fungi</taxon>
        <taxon>Dikarya</taxon>
        <taxon>Ascomycota</taxon>
        <taxon>Pezizomycotina</taxon>
        <taxon>Sordariomycetes</taxon>
        <taxon>Hypocreomycetidae</taxon>
        <taxon>Glomerellales</taxon>
        <taxon>Glomerellaceae</taxon>
        <taxon>Colletotrichum</taxon>
        <taxon>Colletotrichum graminicola species complex</taxon>
    </lineage>
</organism>
<keyword evidence="3" id="KW-1185">Reference proteome</keyword>
<evidence type="ECO:0000256" key="1">
    <source>
        <dbReference type="SAM" id="SignalP"/>
    </source>
</evidence>
<evidence type="ECO:0000313" key="2">
    <source>
        <dbReference type="EMBL" id="KAK2021810.1"/>
    </source>
</evidence>